<dbReference type="CDD" id="cd00831">
    <property type="entry name" value="CHS_like"/>
    <property type="match status" value="2"/>
</dbReference>
<sequence>MRCEKMMVKKRYLQVNEELFREHPEFLDPAAPSLEGKLAVVASVMPGLVAAAAEKAIAEWGRPAEDITHLVFATSSSAQLPHIDLRIASLLGLSTTVQRTVIGFHGCSGSSAALRVAKDIAENNRSARVLVACADMLSVMDGYLVPNVVAHRYGIIGHAIFGDGAGAVVVGSRPQEPVERPIFEMVSASQATLPGSELAVAAELTNFGMEYRLEFGELAAGVGDNIERCLIDALSPLGIGSVGWNNLFWAVHPGGPKVMDNFTAALRLEPGKLAPSRQVFSEYGNMVGPTLIFVLDEVIRRRQQDHEEGSCEWGFMVGFGPGFTIDVMALHACSGEKMMVKKRYLQVNEELFSVHPEFLDPAAPSLQGKLAVVAGAMPGLVAAAAEKAIADWGRPAGDITHLVFATSSSAQLPHIDLRIAALLGLSTTVQRTVIGFHACSGSSAALRVAKYIAENNRSARVLVACADMWSVMDSYVVPNVDHRYGIIGHAFIGDGAGAVVVGSRPQEPVERPIFEMVSASQATVPGSERAVAVELTNCGLEYRLEFGDVAAEVGGNIERCLLDALSPLGIGSVGWNNLFWVVHPGGPRIMDTFTAALKLQPEKLSASRRVLREYGNMTGPTLIFVLDEAIRRRQLDHEEGSCEWGLMVGLGPGFTIDVMALRACSGKSTPTPRIKSSL</sequence>
<dbReference type="eggNOG" id="ENOG502QRSY">
    <property type="taxonomic scope" value="Eukaryota"/>
</dbReference>
<dbReference type="Pfam" id="PF00195">
    <property type="entry name" value="Chal_sti_synt_N"/>
    <property type="match status" value="2"/>
</dbReference>
<dbReference type="PaxDb" id="4577-GRMZM2G114471_P01"/>
<dbReference type="PANTHER" id="PTHR11877:SF101">
    <property type="entry name" value="BISDEMETHOXYCURCUMIN SYNTHASE"/>
    <property type="match status" value="1"/>
</dbReference>
<accession>A0A1D6QKV3</accession>
<dbReference type="InterPro" id="IPR001099">
    <property type="entry name" value="Chalcone/stilbene_synt_N"/>
</dbReference>
<proteinExistence type="inferred from homology"/>
<dbReference type="SMR" id="A0A1D6QKV3"/>
<feature type="domain" description="Chalcone/stilbene synthase C-terminal" evidence="4">
    <location>
        <begin position="184"/>
        <end position="332"/>
    </location>
</feature>
<keyword evidence="2" id="KW-0012">Acyltransferase</keyword>
<gene>
    <name evidence="5" type="ORF">ZEAMMB73_Zm00001d052916</name>
</gene>
<dbReference type="AlphaFoldDB" id="A0A1D6QKV3"/>
<comment type="similarity">
    <text evidence="1 2">Belongs to the thiolase-like superfamily. Chalcone/stilbene synthases family.</text>
</comment>
<dbReference type="ExpressionAtlas" id="A0A1D6QKV3">
    <property type="expression patterns" value="baseline and differential"/>
</dbReference>
<dbReference type="OMA" id="HRYGIIG"/>
<feature type="domain" description="Chalcone/stilbene synthase N-terminal" evidence="3">
    <location>
        <begin position="3"/>
        <end position="174"/>
    </location>
</feature>
<name>A0A1D6QKV3_MAIZE</name>
<dbReference type="InParanoid" id="A0A1D6QKV3"/>
<evidence type="ECO:0000256" key="1">
    <source>
        <dbReference type="ARBA" id="ARBA00005531"/>
    </source>
</evidence>
<dbReference type="InterPro" id="IPR011141">
    <property type="entry name" value="Polyketide_synthase_type-III"/>
</dbReference>
<evidence type="ECO:0000313" key="5">
    <source>
        <dbReference type="EMBL" id="AQK58341.1"/>
    </source>
</evidence>
<dbReference type="STRING" id="4577.A0A1D6QKV3"/>
<evidence type="ECO:0000259" key="4">
    <source>
        <dbReference type="Pfam" id="PF02797"/>
    </source>
</evidence>
<dbReference type="InterPro" id="IPR012328">
    <property type="entry name" value="Chalcone/stilbene_synt_C"/>
</dbReference>
<dbReference type="Pfam" id="PF02797">
    <property type="entry name" value="Chal_sti_synt_C"/>
    <property type="match status" value="2"/>
</dbReference>
<dbReference type="GO" id="GO:0016747">
    <property type="term" value="F:acyltransferase activity, transferring groups other than amino-acyl groups"/>
    <property type="evidence" value="ECO:0007669"/>
    <property type="project" value="InterPro"/>
</dbReference>
<evidence type="ECO:0000259" key="3">
    <source>
        <dbReference type="Pfam" id="PF00195"/>
    </source>
</evidence>
<dbReference type="PANTHER" id="PTHR11877">
    <property type="entry name" value="HYDROXYMETHYLGLUTARYL-COA SYNTHASE"/>
    <property type="match status" value="1"/>
</dbReference>
<evidence type="ECO:0000256" key="2">
    <source>
        <dbReference type="RuleBase" id="RU003633"/>
    </source>
</evidence>
<protein>
    <submittedName>
        <fullName evidence="5">Chalcone synthase 8</fullName>
    </submittedName>
</protein>
<dbReference type="EMBL" id="CM000780">
    <property type="protein sequence ID" value="AQK58341.1"/>
    <property type="molecule type" value="Genomic_DNA"/>
</dbReference>
<dbReference type="InterPro" id="IPR016039">
    <property type="entry name" value="Thiolase-like"/>
</dbReference>
<dbReference type="Gene3D" id="3.40.47.10">
    <property type="match status" value="4"/>
</dbReference>
<dbReference type="SUPFAM" id="SSF53901">
    <property type="entry name" value="Thiolase-like"/>
    <property type="match status" value="4"/>
</dbReference>
<organism evidence="5">
    <name type="scientific">Zea mays</name>
    <name type="common">Maize</name>
    <dbReference type="NCBI Taxonomy" id="4577"/>
    <lineage>
        <taxon>Eukaryota</taxon>
        <taxon>Viridiplantae</taxon>
        <taxon>Streptophyta</taxon>
        <taxon>Embryophyta</taxon>
        <taxon>Tracheophyta</taxon>
        <taxon>Spermatophyta</taxon>
        <taxon>Magnoliopsida</taxon>
        <taxon>Liliopsida</taxon>
        <taxon>Poales</taxon>
        <taxon>Poaceae</taxon>
        <taxon>PACMAD clade</taxon>
        <taxon>Panicoideae</taxon>
        <taxon>Andropogonodae</taxon>
        <taxon>Andropogoneae</taxon>
        <taxon>Tripsacinae</taxon>
        <taxon>Zea</taxon>
    </lineage>
</organism>
<feature type="domain" description="Chalcone/stilbene synthase C-terminal" evidence="4">
    <location>
        <begin position="515"/>
        <end position="663"/>
    </location>
</feature>
<reference evidence="5" key="1">
    <citation type="submission" date="2015-12" db="EMBL/GenBank/DDBJ databases">
        <title>Update maize B73 reference genome by single molecule sequencing technologies.</title>
        <authorList>
            <consortium name="Maize Genome Sequencing Project"/>
            <person name="Ware D."/>
        </authorList>
    </citation>
    <scope>NUCLEOTIDE SEQUENCE</scope>
    <source>
        <tissue evidence="5">Seedling</tissue>
    </source>
</reference>
<keyword evidence="2" id="KW-0808">Transferase</keyword>
<feature type="domain" description="Chalcone/stilbene synthase N-terminal" evidence="3">
    <location>
        <begin position="336"/>
        <end position="505"/>
    </location>
</feature>